<dbReference type="GO" id="GO:0016491">
    <property type="term" value="F:oxidoreductase activity"/>
    <property type="evidence" value="ECO:0007669"/>
    <property type="project" value="UniProtKB-KW"/>
</dbReference>
<evidence type="ECO:0000259" key="3">
    <source>
        <dbReference type="Pfam" id="PF05368"/>
    </source>
</evidence>
<dbReference type="InterPro" id="IPR051609">
    <property type="entry name" value="NmrA/Isoflavone_reductase-like"/>
</dbReference>
<comment type="caution">
    <text evidence="5">The sequence shown here is derived from an EMBL/GenBank/DDBJ whole genome shotgun (WGS) entry which is preliminary data.</text>
</comment>
<reference evidence="4" key="2">
    <citation type="submission" date="2023-07" db="EMBL/GenBank/DDBJ databases">
        <title>A collection of bacterial strains from the Burkholderia cepacia Research Laboratory and Repository.</title>
        <authorList>
            <person name="Lipuma J."/>
            <person name="Spilker T."/>
            <person name="Caverly L."/>
        </authorList>
    </citation>
    <scope>NUCLEOTIDE SEQUENCE</scope>
    <source>
        <strain evidence="4">AU44268</strain>
    </source>
</reference>
<dbReference type="EMBL" id="JAUJRV010000003">
    <property type="protein sequence ID" value="MDN7794670.1"/>
    <property type="molecule type" value="Genomic_DNA"/>
</dbReference>
<dbReference type="InterPro" id="IPR036291">
    <property type="entry name" value="NAD(P)-bd_dom_sf"/>
</dbReference>
<keyword evidence="1" id="KW-0521">NADP</keyword>
<protein>
    <submittedName>
        <fullName evidence="4">NmrA family NAD(P)-binding protein</fullName>
    </submittedName>
    <submittedName>
        <fullName evidence="5">NmrA family transcriptional regulator</fullName>
    </submittedName>
</protein>
<dbReference type="Gene3D" id="3.90.25.10">
    <property type="entry name" value="UDP-galactose 4-epimerase, domain 1"/>
    <property type="match status" value="1"/>
</dbReference>
<dbReference type="Pfam" id="PF05368">
    <property type="entry name" value="NmrA"/>
    <property type="match status" value="1"/>
</dbReference>
<name>A0A132DPC0_BURVI</name>
<dbReference type="AlphaFoldDB" id="A0A132DPC0"/>
<evidence type="ECO:0000313" key="5">
    <source>
        <dbReference type="EMBL" id="PRH40968.1"/>
    </source>
</evidence>
<dbReference type="PANTHER" id="PTHR47706">
    <property type="entry name" value="NMRA-LIKE FAMILY PROTEIN"/>
    <property type="match status" value="1"/>
</dbReference>
<gene>
    <name evidence="5" type="ORF">C6T65_18360</name>
    <name evidence="4" type="ORF">QZM33_06780</name>
</gene>
<dbReference type="Proteomes" id="UP001171620">
    <property type="component" value="Unassembled WGS sequence"/>
</dbReference>
<keyword evidence="2" id="KW-0560">Oxidoreductase</keyword>
<evidence type="ECO:0000256" key="1">
    <source>
        <dbReference type="ARBA" id="ARBA00022857"/>
    </source>
</evidence>
<reference evidence="5 6" key="1">
    <citation type="submission" date="2018-03" db="EMBL/GenBank/DDBJ databases">
        <authorList>
            <person name="Nguyen K."/>
            <person name="Fouts D."/>
            <person name="Sutton G."/>
        </authorList>
    </citation>
    <scope>NUCLEOTIDE SEQUENCE [LARGE SCALE GENOMIC DNA]</scope>
    <source>
        <strain evidence="5 6">AU3578</strain>
    </source>
</reference>
<dbReference type="Gene3D" id="3.40.50.720">
    <property type="entry name" value="NAD(P)-binding Rossmann-like Domain"/>
    <property type="match status" value="1"/>
</dbReference>
<dbReference type="RefSeq" id="WP_034195147.1">
    <property type="nucleotide sequence ID" value="NZ_CADFFI010000009.1"/>
</dbReference>
<dbReference type="SUPFAM" id="SSF51735">
    <property type="entry name" value="NAD(P)-binding Rossmann-fold domains"/>
    <property type="match status" value="1"/>
</dbReference>
<dbReference type="InterPro" id="IPR008030">
    <property type="entry name" value="NmrA-like"/>
</dbReference>
<dbReference type="EMBL" id="PVHK01000126">
    <property type="protein sequence ID" value="PRH40968.1"/>
    <property type="molecule type" value="Genomic_DNA"/>
</dbReference>
<dbReference type="PANTHER" id="PTHR47706:SF1">
    <property type="entry name" value="CIPA-LIKE, PUTATIVE (AFU_ORTHOLOGUE AFUA_1G12460)-RELATED"/>
    <property type="match status" value="1"/>
</dbReference>
<feature type="domain" description="NmrA-like" evidence="3">
    <location>
        <begin position="8"/>
        <end position="237"/>
    </location>
</feature>
<evidence type="ECO:0000256" key="2">
    <source>
        <dbReference type="ARBA" id="ARBA00023002"/>
    </source>
</evidence>
<evidence type="ECO:0000313" key="4">
    <source>
        <dbReference type="EMBL" id="MDN7794670.1"/>
    </source>
</evidence>
<organism evidence="5 6">
    <name type="scientific">Burkholderia vietnamiensis</name>
    <dbReference type="NCBI Taxonomy" id="60552"/>
    <lineage>
        <taxon>Bacteria</taxon>
        <taxon>Pseudomonadati</taxon>
        <taxon>Pseudomonadota</taxon>
        <taxon>Betaproteobacteria</taxon>
        <taxon>Burkholderiales</taxon>
        <taxon>Burkholderiaceae</taxon>
        <taxon>Burkholderia</taxon>
        <taxon>Burkholderia cepacia complex</taxon>
    </lineage>
</organism>
<evidence type="ECO:0000313" key="6">
    <source>
        <dbReference type="Proteomes" id="UP000237632"/>
    </source>
</evidence>
<accession>A0A132DPC0</accession>
<sequence length="311" mass="33206">MDNTHTSCLVVGAAGNLGHRIIDALLRTRPAGEIRAGVRGGSAGKHGNRARQWLANGVTVVNTDLDDPLSLEQACAGVDTVISAVQGGPDIIVDGQARLLEAALAAGVRRLVPSDFSENLFSIPEGINPYLDMRRTFDRKVAPSGIGHTHILNGAFMEAVFSNPGLIDAKAGTIAYWGDDEVPLDFTSMNDVAAWTVAAVEDPAAANRIVSVAGDCRTIAQIAADYAAATGKELHRVRRGSIADGYAELRRMAKAGAHPMAMLPLQYLLPMMSGEGTLRDIANDQYPTVRPTSLLDFMKRHYEGARTKFDS</sequence>
<dbReference type="Proteomes" id="UP000237632">
    <property type="component" value="Unassembled WGS sequence"/>
</dbReference>
<proteinExistence type="predicted"/>